<dbReference type="PANTHER" id="PTHR34365:SF7">
    <property type="entry name" value="GLYCINE-RICH DOMAIN-CONTAINING PROTEIN 1"/>
    <property type="match status" value="1"/>
</dbReference>
<keyword evidence="3" id="KW-1185">Reference proteome</keyword>
<name>A0A6V8H444_TALPI</name>
<sequence length="1431" mass="163041">MSRFRGIRLSISKSKPSAQSTRVPAVPHEKWSPVAHGKDTLQHALEDMYWDGVRDELENIIRALAIWQQPEFADVSVPDENDDFIHGFDTFVDQVSQHAREHAIRYNKKRLESMDPSHKPIDAPPLSYTDSLSEAAMDRKAEFISSKIKSSVRQTMEVMPNFTGLEKRAWMLLQAAGFLDIEKLIEDRPAPKKEKRPVVPQLDFSKDRPIDFYPMHCANAQCNTIITGSMFKSDDPKEPRVVCEDCYFRFSYGKESYVKQYKHCILPEAITPEESRRLCPCFSVLQSDGEEPPALFPVPCNAKHTKYATFNRKCELCNLDDIVAVAKYKALRKAAGIKETKNERGPRSSADTIMMLQTYQPQPEKSISRTFRKFRKPPAKTGLQLSLERSEQHLHSLATLDKAVTDPQAEPDIPAFFKSHVDKDPFANVHMKLRVGPLIIENGASLIEDGALITLRETPIFHQRQSIAGKEKRCLIVTGSEDRKVWQHVQPARYLTNYKAVMKQVVGAPFSGLLPQDPERAIVCDIIDASQSLSGKGADLGVSLDKLLRSVRNMMGNRVKKYLSSIAERLSRLAWSATLSNCQQFCNSLIDHGIFGPLTSDLADPLYLMSFVCPDEGYMRPADLSKFSVPTGLTQDYISQFYFGHSGKDADIIDTYQEYWYDWGAFGGPLYKYQNIFPWDCTEAYGRYPTCCGDCNLSKHVWAFPFDSWSMISHHLTRDQHMYAPSSLSESMSATEPTSQAWMRNRLNVLSASAILCRAAAAMAKTTIFRTATAWLSPSSKPGSELRSLDPSLARVKLGGIHRAQPFSQLLFDDKIHYSSFFMAHWGIRPLSEQIEAYEIARRKRINRADVELPELAEDGYGYTTRYRRDSEDSVAGKFDIHMDAALTHRDAVYSSCGGVAGTTSYPSASDFWDIYCTIQPSPNDMSLTIASTVQNLHRAAEVEIKDLKQWRNTYNQDPLEDHWNLFEAGDTNKTDGRQLIPAPSLFKSLTNANTSTSTTENEGAMPTIGQCATHLELLEVFFALRYNIVNSAALDATFGVKINNKIVYRKKFDERTGIYVYKKTPLRDDTYQNRRREKWDFYLKIAVVRFGTWIRAVNKVVEEKAREKGFSVVSLPYLPPLDILMVWHAFLLNPLGFQTYCRHKDLNFIRHVEFPWAEIHKTIDSKTWTYKLPEASREWTKYDCQIEPDLYQYLEDVGATSSPVASTLSRFGDPKGKVRSLWETLKQLVLDERENQFIKDLLEIQVGSQQSGAITSLTENVKRQASFVDKMHGHLWICSPGVGGTLRRAIDRYDKFIKLFVLYPGKTLVPTLDIDLVWHTHQCSAVSYEETMRARTGRYINHDDKIGKDKLGHGADETRHLFRARFGQEYSVCLCWDCEMLTTALEKADGEVNLLVDDLDMEKLARQAGKYVTYYRSEELSRRVERKLEV</sequence>
<dbReference type="EMBL" id="DF933813">
    <property type="protein sequence ID" value="GAM35713.1"/>
    <property type="molecule type" value="Genomic_DNA"/>
</dbReference>
<dbReference type="Pfam" id="PF07173">
    <property type="entry name" value="GRDP-like"/>
    <property type="match status" value="1"/>
</dbReference>
<protein>
    <submittedName>
        <fullName evidence="2">Uncharacterized protein</fullName>
    </submittedName>
</protein>
<reference evidence="3" key="1">
    <citation type="journal article" date="2015" name="Genome Announc.">
        <title>Draft genome sequence of Talaromyces cellulolyticus strain Y-94, a source of lignocellulosic biomass-degrading enzymes.</title>
        <authorList>
            <person name="Fujii T."/>
            <person name="Koike H."/>
            <person name="Sawayama S."/>
            <person name="Yano S."/>
            <person name="Inoue H."/>
        </authorList>
    </citation>
    <scope>NUCLEOTIDE SEQUENCE [LARGE SCALE GENOMIC DNA]</scope>
    <source>
        <strain evidence="3">Y-94</strain>
    </source>
</reference>
<feature type="compositionally biased region" description="Polar residues" evidence="1">
    <location>
        <begin position="11"/>
        <end position="22"/>
    </location>
</feature>
<comment type="caution">
    <text evidence="2">The sequence shown here is derived from an EMBL/GenBank/DDBJ whole genome shotgun (WGS) entry which is preliminary data.</text>
</comment>
<feature type="region of interest" description="Disordered" evidence="1">
    <location>
        <begin position="1"/>
        <end position="29"/>
    </location>
</feature>
<dbReference type="Proteomes" id="UP000053095">
    <property type="component" value="Unassembled WGS sequence"/>
</dbReference>
<evidence type="ECO:0000313" key="2">
    <source>
        <dbReference type="EMBL" id="GAM35713.1"/>
    </source>
</evidence>
<dbReference type="InterPro" id="IPR009836">
    <property type="entry name" value="GRDP-like"/>
</dbReference>
<organism evidence="2 3">
    <name type="scientific">Talaromyces pinophilus</name>
    <name type="common">Penicillium pinophilum</name>
    <dbReference type="NCBI Taxonomy" id="128442"/>
    <lineage>
        <taxon>Eukaryota</taxon>
        <taxon>Fungi</taxon>
        <taxon>Dikarya</taxon>
        <taxon>Ascomycota</taxon>
        <taxon>Pezizomycotina</taxon>
        <taxon>Eurotiomycetes</taxon>
        <taxon>Eurotiomycetidae</taxon>
        <taxon>Eurotiales</taxon>
        <taxon>Trichocomaceae</taxon>
        <taxon>Talaromyces</taxon>
        <taxon>Talaromyces sect. Talaromyces</taxon>
    </lineage>
</organism>
<gene>
    <name evidence="2" type="ORF">TCE0_017f04251</name>
</gene>
<evidence type="ECO:0000256" key="1">
    <source>
        <dbReference type="SAM" id="MobiDB-lite"/>
    </source>
</evidence>
<dbReference type="PANTHER" id="PTHR34365">
    <property type="entry name" value="ENOLASE (DUF1399)"/>
    <property type="match status" value="1"/>
</dbReference>
<evidence type="ECO:0000313" key="3">
    <source>
        <dbReference type="Proteomes" id="UP000053095"/>
    </source>
</evidence>
<accession>A0A6V8H444</accession>
<proteinExistence type="predicted"/>